<feature type="region of interest" description="Disordered" evidence="6">
    <location>
        <begin position="183"/>
        <end position="202"/>
    </location>
</feature>
<protein>
    <submittedName>
        <fullName evidence="7">LemA family protein</fullName>
    </submittedName>
</protein>
<evidence type="ECO:0000256" key="1">
    <source>
        <dbReference type="ARBA" id="ARBA00004167"/>
    </source>
</evidence>
<evidence type="ECO:0000256" key="2">
    <source>
        <dbReference type="ARBA" id="ARBA00008854"/>
    </source>
</evidence>
<reference evidence="8" key="1">
    <citation type="journal article" date="2019" name="Int. J. Syst. Evol. Microbiol.">
        <title>The Global Catalogue of Microorganisms (GCM) 10K type strain sequencing project: providing services to taxonomists for standard genome sequencing and annotation.</title>
        <authorList>
            <consortium name="The Broad Institute Genomics Platform"/>
            <consortium name="The Broad Institute Genome Sequencing Center for Infectious Disease"/>
            <person name="Wu L."/>
            <person name="Ma J."/>
        </authorList>
    </citation>
    <scope>NUCLEOTIDE SEQUENCE [LARGE SCALE GENOMIC DNA]</scope>
    <source>
        <strain evidence="8">CECT 8655</strain>
    </source>
</reference>
<dbReference type="PANTHER" id="PTHR34478">
    <property type="entry name" value="PROTEIN LEMA"/>
    <property type="match status" value="1"/>
</dbReference>
<evidence type="ECO:0000256" key="5">
    <source>
        <dbReference type="ARBA" id="ARBA00023136"/>
    </source>
</evidence>
<keyword evidence="8" id="KW-1185">Reference proteome</keyword>
<evidence type="ECO:0000256" key="6">
    <source>
        <dbReference type="SAM" id="MobiDB-lite"/>
    </source>
</evidence>
<dbReference type="InterPro" id="IPR023353">
    <property type="entry name" value="LemA-like_dom_sf"/>
</dbReference>
<evidence type="ECO:0000256" key="4">
    <source>
        <dbReference type="ARBA" id="ARBA00022989"/>
    </source>
</evidence>
<comment type="caution">
    <text evidence="7">The sequence shown here is derived from an EMBL/GenBank/DDBJ whole genome shotgun (WGS) entry which is preliminary data.</text>
</comment>
<dbReference type="EMBL" id="JBHSCY010000001">
    <property type="protein sequence ID" value="MFC4267376.1"/>
    <property type="molecule type" value="Genomic_DNA"/>
</dbReference>
<gene>
    <name evidence="7" type="ORF">ACFOWD_00535</name>
</gene>
<comment type="similarity">
    <text evidence="2">Belongs to the LemA family.</text>
</comment>
<dbReference type="Gene3D" id="1.20.1440.20">
    <property type="entry name" value="LemA-like domain"/>
    <property type="match status" value="1"/>
</dbReference>
<dbReference type="Proteomes" id="UP001595826">
    <property type="component" value="Unassembled WGS sequence"/>
</dbReference>
<evidence type="ECO:0000313" key="7">
    <source>
        <dbReference type="EMBL" id="MFC4267376.1"/>
    </source>
</evidence>
<evidence type="ECO:0000313" key="8">
    <source>
        <dbReference type="Proteomes" id="UP001595826"/>
    </source>
</evidence>
<keyword evidence="3" id="KW-0812">Transmembrane</keyword>
<dbReference type="PANTHER" id="PTHR34478:SF2">
    <property type="entry name" value="MEMBRANE PROTEIN"/>
    <property type="match status" value="1"/>
</dbReference>
<name>A0ABV8R4S4_9FLAO</name>
<sequence length="202" mass="22709">MKKWLPLIIIGVIVYLIYSWGKGFNNEAVVLQEDAKTKWSNVESAYQRRNDLIGNLVKTVQGAADFEKTTLTDVINARAKATSVNIDAGNLTAENMAQFQQAQSGLTGALSKLLVSVERYPELKANQNFLELQSQLEGTENRINVARDRFNEDVNKYNKHIKVFPNSLLAGVFNFGEMSRYKADPGSEKAPDVNFDFNKKKE</sequence>
<dbReference type="SUPFAM" id="SSF140478">
    <property type="entry name" value="LemA-like"/>
    <property type="match status" value="1"/>
</dbReference>
<dbReference type="Pfam" id="PF04011">
    <property type="entry name" value="LemA"/>
    <property type="match status" value="1"/>
</dbReference>
<dbReference type="InterPro" id="IPR007156">
    <property type="entry name" value="MamQ_LemA"/>
</dbReference>
<dbReference type="RefSeq" id="WP_377407232.1">
    <property type="nucleotide sequence ID" value="NZ_CP194417.1"/>
</dbReference>
<keyword evidence="5" id="KW-0472">Membrane</keyword>
<organism evidence="7 8">
    <name type="scientific">Polaribacter marinivivus</name>
    <dbReference type="NCBI Taxonomy" id="1524260"/>
    <lineage>
        <taxon>Bacteria</taxon>
        <taxon>Pseudomonadati</taxon>
        <taxon>Bacteroidota</taxon>
        <taxon>Flavobacteriia</taxon>
        <taxon>Flavobacteriales</taxon>
        <taxon>Flavobacteriaceae</taxon>
    </lineage>
</organism>
<proteinExistence type="inferred from homology"/>
<comment type="subcellular location">
    <subcellularLocation>
        <location evidence="1">Membrane</location>
        <topology evidence="1">Single-pass membrane protein</topology>
    </subcellularLocation>
</comment>
<keyword evidence="4" id="KW-1133">Transmembrane helix</keyword>
<evidence type="ECO:0000256" key="3">
    <source>
        <dbReference type="ARBA" id="ARBA00022692"/>
    </source>
</evidence>
<accession>A0ABV8R4S4</accession>